<feature type="compositionally biased region" description="Low complexity" evidence="2">
    <location>
        <begin position="104"/>
        <end position="128"/>
    </location>
</feature>
<dbReference type="RefSeq" id="XP_029217543.1">
    <property type="nucleotide sequence ID" value="XM_029366112.1"/>
</dbReference>
<feature type="compositionally biased region" description="Low complexity" evidence="2">
    <location>
        <begin position="1092"/>
        <end position="1131"/>
    </location>
</feature>
<dbReference type="STRING" id="94643.A0A2A9M8N6"/>
<evidence type="ECO:0000256" key="2">
    <source>
        <dbReference type="SAM" id="MobiDB-lite"/>
    </source>
</evidence>
<dbReference type="PANTHER" id="PTHR23030">
    <property type="entry name" value="PCD6 INTERACTING PROTEIN-RELATED"/>
    <property type="match status" value="1"/>
</dbReference>
<dbReference type="AlphaFoldDB" id="A0A2A9M8N6"/>
<evidence type="ECO:0000259" key="3">
    <source>
        <dbReference type="PROSITE" id="PS51180"/>
    </source>
</evidence>
<keyword evidence="1" id="KW-0175">Coiled coil</keyword>
<evidence type="ECO:0000313" key="5">
    <source>
        <dbReference type="Proteomes" id="UP000224006"/>
    </source>
</evidence>
<gene>
    <name evidence="4" type="ORF">BESB_077510</name>
</gene>
<dbReference type="GO" id="GO:0005768">
    <property type="term" value="C:endosome"/>
    <property type="evidence" value="ECO:0007669"/>
    <property type="project" value="TreeGrafter"/>
</dbReference>
<protein>
    <recommendedName>
        <fullName evidence="3">BRO1 domain-containing protein</fullName>
    </recommendedName>
</protein>
<proteinExistence type="predicted"/>
<dbReference type="Gene3D" id="1.25.40.280">
    <property type="entry name" value="alix/aip1 like domains"/>
    <property type="match status" value="1"/>
</dbReference>
<dbReference type="Proteomes" id="UP000224006">
    <property type="component" value="Chromosome VII"/>
</dbReference>
<feature type="region of interest" description="Disordered" evidence="2">
    <location>
        <begin position="1035"/>
        <end position="1197"/>
    </location>
</feature>
<reference evidence="4 5" key="1">
    <citation type="submission" date="2017-09" db="EMBL/GenBank/DDBJ databases">
        <title>Genome sequencing of Besnoitia besnoiti strain Bb-Ger1.</title>
        <authorList>
            <person name="Schares G."/>
            <person name="Venepally P."/>
            <person name="Lorenzi H.A."/>
        </authorList>
    </citation>
    <scope>NUCLEOTIDE SEQUENCE [LARGE SCALE GENOMIC DNA]</scope>
    <source>
        <strain evidence="4 5">Bb-Ger1</strain>
    </source>
</reference>
<dbReference type="PROSITE" id="PS51180">
    <property type="entry name" value="BRO1"/>
    <property type="match status" value="1"/>
</dbReference>
<dbReference type="Pfam" id="PF03097">
    <property type="entry name" value="BRO1"/>
    <property type="match status" value="1"/>
</dbReference>
<keyword evidence="5" id="KW-1185">Reference proteome</keyword>
<dbReference type="OrthoDB" id="331918at2759"/>
<dbReference type="SMART" id="SM01041">
    <property type="entry name" value="BRO1"/>
    <property type="match status" value="1"/>
</dbReference>
<dbReference type="GO" id="GO:0043328">
    <property type="term" value="P:protein transport to vacuole involved in ubiquitin-dependent protein catabolic process via the multivesicular body sorting pathway"/>
    <property type="evidence" value="ECO:0007669"/>
    <property type="project" value="TreeGrafter"/>
</dbReference>
<feature type="coiled-coil region" evidence="1">
    <location>
        <begin position="758"/>
        <end position="785"/>
    </location>
</feature>
<evidence type="ECO:0000256" key="1">
    <source>
        <dbReference type="SAM" id="Coils"/>
    </source>
</evidence>
<accession>A0A2A9M8N6</accession>
<feature type="region of interest" description="Disordered" evidence="2">
    <location>
        <begin position="934"/>
        <end position="990"/>
    </location>
</feature>
<feature type="compositionally biased region" description="Low complexity" evidence="2">
    <location>
        <begin position="671"/>
        <end position="698"/>
    </location>
</feature>
<dbReference type="InterPro" id="IPR004328">
    <property type="entry name" value="BRO1_dom"/>
</dbReference>
<feature type="region of interest" description="Disordered" evidence="2">
    <location>
        <begin position="660"/>
        <end position="698"/>
    </location>
</feature>
<feature type="compositionally biased region" description="Basic and acidic residues" evidence="2">
    <location>
        <begin position="944"/>
        <end position="956"/>
    </location>
</feature>
<feature type="region of interest" description="Disordered" evidence="2">
    <location>
        <begin position="104"/>
        <end position="140"/>
    </location>
</feature>
<feature type="compositionally biased region" description="Pro residues" evidence="2">
    <location>
        <begin position="1150"/>
        <end position="1160"/>
    </location>
</feature>
<feature type="compositionally biased region" description="Pro residues" evidence="2">
    <location>
        <begin position="129"/>
        <end position="140"/>
    </location>
</feature>
<organism evidence="4 5">
    <name type="scientific">Besnoitia besnoiti</name>
    <name type="common">Apicomplexan protozoan</name>
    <dbReference type="NCBI Taxonomy" id="94643"/>
    <lineage>
        <taxon>Eukaryota</taxon>
        <taxon>Sar</taxon>
        <taxon>Alveolata</taxon>
        <taxon>Apicomplexa</taxon>
        <taxon>Conoidasida</taxon>
        <taxon>Coccidia</taxon>
        <taxon>Eucoccidiorida</taxon>
        <taxon>Eimeriorina</taxon>
        <taxon>Sarcocystidae</taxon>
        <taxon>Besnoitia</taxon>
    </lineage>
</organism>
<dbReference type="InterPro" id="IPR038499">
    <property type="entry name" value="BRO1_sf"/>
</dbReference>
<feature type="domain" description="BRO1" evidence="3">
    <location>
        <begin position="1"/>
        <end position="478"/>
    </location>
</feature>
<dbReference type="GeneID" id="40312677"/>
<sequence length="1216" mass="130521">MRTIPLKLPQGGSELLTLLERHCSEHYGRHQLDGVRPILQKWARLRSDIARASPRAGSLRLLSLQRTYLSLCVLLERHFASASLSLPGGLPAWSSSLSCTPSRASSPTASPQSAPAHASAAAPVSAPGSPSPPRRPSPGAPGPLDFWSFEKACAIFNCAACLANAGLFVSRERLEEFQEALDRFLKAGAILRLLRETLPSLVLASSKGEEDAALAHACPEFSFHGLTAYIFMLQAQAQCVSYERALREKLGKSLLSKLASQVASFYASALSHLQRVDDEFTSSTPAPAFSLFSSRSSGGLGSSTGALSASQTEAAVLAQWLRTQELAYLAAAHFQMARHEQERVEAEGEGYGRLVARLRVSRELLSQASDLVEAHALKCNLNGLLTHIVSAHAQTERDNSMVYLEAVPDPSRLAPLEQVCCIELPEISLKDLMEPDDVAAQLLSQLIPSSVRLKADEYRTKHRSAVRGLKRQASDELARVSAFLVSHQLPGRLREKLQSLEEAKTSMKPRTEAPAVEVPTHLWGLLQSIQAAGGLEAFERQHHLLTQAAAESQLQLREIADLLRREEGTDVAFRECLHDASGCTAATRRFSLQPTSRLEGREGADAEDALGEDSLMLLLPASELAAPFKLSLEKYQSKAEQAQTANLSLATKLRQAVSALPLSSPSPSPAASPSSSPASTRPQPSSPPRTAARSPASCAASSAPVSIREVLRCRLPSDLTTLLQPLLRLRCESRQPLEETRREDAAFAAKANDREARLSAFRDALADLETAVNALQQDSEAVKDDVDIESIHSLLLRARQEGEPFDAALSRVEADALLPQQERTAELCRCVLNRLQNAASLWDAVEASEASLRLLERASEAVRASAVREAAEWTFRELEDRARLLLLLQQEQEEGVDFFCQLRNCLRALREQIVDWRAQREEERTRLLAARRARLSQGNGAQGNKRDAAGGEEKGAVAELTSSEGDDRETRLSREGALPEQGSPAPAAHNLAQDPVWEAARTPSPRASFSPMLFVAGSSPSAAASCFPQACPPFSPSKSHTRTGNEEGALGAPPRSEGGARLLRESEEGSCRLGGLPFSVDRQRRRSSPGRSAALGASSTAAALSSSGSVPPAAPGLLSSPEAGSSPPSGEDSFDLALDRSSMAFSVFLPPGPPLPPFPDYPSAASPGAGKMDGTETERTQVTAPEGEGKAARAAESAACDLEATTATDLLLDEQG</sequence>
<dbReference type="EMBL" id="NWUJ01000008">
    <property type="protein sequence ID" value="PFH33534.1"/>
    <property type="molecule type" value="Genomic_DNA"/>
</dbReference>
<evidence type="ECO:0000313" key="4">
    <source>
        <dbReference type="EMBL" id="PFH33534.1"/>
    </source>
</evidence>
<dbReference type="VEuPathDB" id="ToxoDB:BESB_077510"/>
<dbReference type="PANTHER" id="PTHR23030:SF30">
    <property type="entry name" value="TYROSINE-PROTEIN PHOSPHATASE NON-RECEPTOR TYPE 23"/>
    <property type="match status" value="1"/>
</dbReference>
<dbReference type="KEGG" id="bbes:BESB_077510"/>
<comment type="caution">
    <text evidence="4">The sequence shown here is derived from an EMBL/GenBank/DDBJ whole genome shotgun (WGS) entry which is preliminary data.</text>
</comment>
<name>A0A2A9M8N6_BESBE</name>